<evidence type="ECO:0000256" key="1">
    <source>
        <dbReference type="SAM" id="MobiDB-lite"/>
    </source>
</evidence>
<evidence type="ECO:0000259" key="2">
    <source>
        <dbReference type="Pfam" id="PF13628"/>
    </source>
</evidence>
<accession>A0A6B3ST11</accession>
<sequence length="218" mass="22033">MRDLAYANISEIEAAKLAQSKSSNDQVKQFAQKMIDDHTKASQDLQALADAKGVKLPTTPDTKHKAAVKMMSALSAEKFDQKYLAQGGLRDHKNTHQLLARIESRASDPDLKALATKTMPVVDQHLQLAQDVTSGKSTGSMSGSSGSTSGSSASGTGGTTGKTPAVGAGPSDTSGNSATSGSAAASRAPSTGTGDKPGTATDTGTNTTGTGSSSSTSK</sequence>
<feature type="region of interest" description="Disordered" evidence="1">
    <location>
        <begin position="132"/>
        <end position="218"/>
    </location>
</feature>
<dbReference type="PANTHER" id="PTHR38593:SF1">
    <property type="entry name" value="BLR2558 PROTEIN"/>
    <property type="match status" value="1"/>
</dbReference>
<dbReference type="Proteomes" id="UP000482155">
    <property type="component" value="Unassembled WGS sequence"/>
</dbReference>
<reference evidence="3 4" key="1">
    <citation type="submission" date="2020-02" db="EMBL/GenBank/DDBJ databases">
        <authorList>
            <person name="Kim M.K."/>
        </authorList>
    </citation>
    <scope>NUCLEOTIDE SEQUENCE [LARGE SCALE GENOMIC DNA]</scope>
    <source>
        <strain evidence="3 4">17J57-3</strain>
    </source>
</reference>
<organism evidence="3 4">
    <name type="scientific">Noviherbaspirillum galbum</name>
    <dbReference type="NCBI Taxonomy" id="2709383"/>
    <lineage>
        <taxon>Bacteria</taxon>
        <taxon>Pseudomonadati</taxon>
        <taxon>Pseudomonadota</taxon>
        <taxon>Betaproteobacteria</taxon>
        <taxon>Burkholderiales</taxon>
        <taxon>Oxalobacteraceae</taxon>
        <taxon>Noviherbaspirillum</taxon>
    </lineage>
</organism>
<dbReference type="EMBL" id="JAAIVB010000075">
    <property type="protein sequence ID" value="NEX63791.1"/>
    <property type="molecule type" value="Genomic_DNA"/>
</dbReference>
<feature type="compositionally biased region" description="Low complexity" evidence="1">
    <location>
        <begin position="171"/>
        <end position="218"/>
    </location>
</feature>
<feature type="compositionally biased region" description="Low complexity" evidence="1">
    <location>
        <begin position="133"/>
        <end position="154"/>
    </location>
</feature>
<dbReference type="AlphaFoldDB" id="A0A6B3ST11"/>
<gene>
    <name evidence="3" type="ORF">G3574_22155</name>
</gene>
<proteinExistence type="predicted"/>
<dbReference type="InterPro" id="IPR025419">
    <property type="entry name" value="DUF4142"/>
</dbReference>
<dbReference type="Pfam" id="PF13628">
    <property type="entry name" value="DUF4142"/>
    <property type="match status" value="1"/>
</dbReference>
<comment type="caution">
    <text evidence="3">The sequence shown here is derived from an EMBL/GenBank/DDBJ whole genome shotgun (WGS) entry which is preliminary data.</text>
</comment>
<protein>
    <submittedName>
        <fullName evidence="3">DUF4142 domain-containing protein</fullName>
    </submittedName>
</protein>
<dbReference type="InterPro" id="IPR012347">
    <property type="entry name" value="Ferritin-like"/>
</dbReference>
<evidence type="ECO:0000313" key="3">
    <source>
        <dbReference type="EMBL" id="NEX63791.1"/>
    </source>
</evidence>
<dbReference type="PANTHER" id="PTHR38593">
    <property type="entry name" value="BLR2558 PROTEIN"/>
    <property type="match status" value="1"/>
</dbReference>
<keyword evidence="4" id="KW-1185">Reference proteome</keyword>
<feature type="domain" description="DUF4142" evidence="2">
    <location>
        <begin position="2"/>
        <end position="131"/>
    </location>
</feature>
<name>A0A6B3ST11_9BURK</name>
<evidence type="ECO:0000313" key="4">
    <source>
        <dbReference type="Proteomes" id="UP000482155"/>
    </source>
</evidence>
<dbReference type="Gene3D" id="1.20.1260.10">
    <property type="match status" value="1"/>
</dbReference>